<accession>A0A816GG50</accession>
<gene>
    <name evidence="2" type="ORF">EDS130_LOCUS42434</name>
    <name evidence="3" type="ORF">XAT740_LOCUS59282</name>
</gene>
<dbReference type="Proteomes" id="UP000663852">
    <property type="component" value="Unassembled WGS sequence"/>
</dbReference>
<evidence type="ECO:0000259" key="1">
    <source>
        <dbReference type="Pfam" id="PF10551"/>
    </source>
</evidence>
<evidence type="ECO:0000313" key="2">
    <source>
        <dbReference type="EMBL" id="CAF1497769.1"/>
    </source>
</evidence>
<dbReference type="AlphaFoldDB" id="A0A816GG50"/>
<evidence type="ECO:0000313" key="3">
    <source>
        <dbReference type="EMBL" id="CAF1674290.1"/>
    </source>
</evidence>
<evidence type="ECO:0000313" key="4">
    <source>
        <dbReference type="Proteomes" id="UP000663828"/>
    </source>
</evidence>
<reference evidence="3" key="1">
    <citation type="submission" date="2021-02" db="EMBL/GenBank/DDBJ databases">
        <authorList>
            <person name="Nowell W R."/>
        </authorList>
    </citation>
    <scope>NUCLEOTIDE SEQUENCE</scope>
</reference>
<dbReference type="EMBL" id="CAJNOR010013615">
    <property type="protein sequence ID" value="CAF1674290.1"/>
    <property type="molecule type" value="Genomic_DNA"/>
</dbReference>
<proteinExistence type="predicted"/>
<comment type="caution">
    <text evidence="3">The sequence shown here is derived from an EMBL/GenBank/DDBJ whole genome shotgun (WGS) entry which is preliminary data.</text>
</comment>
<dbReference type="InterPro" id="IPR018289">
    <property type="entry name" value="MULE_transposase_dom"/>
</dbReference>
<feature type="domain" description="MULE transposase" evidence="1">
    <location>
        <begin position="123"/>
        <end position="205"/>
    </location>
</feature>
<organism evidence="3 4">
    <name type="scientific">Adineta ricciae</name>
    <name type="common">Rotifer</name>
    <dbReference type="NCBI Taxonomy" id="249248"/>
    <lineage>
        <taxon>Eukaryota</taxon>
        <taxon>Metazoa</taxon>
        <taxon>Spiralia</taxon>
        <taxon>Gnathifera</taxon>
        <taxon>Rotifera</taxon>
        <taxon>Eurotatoria</taxon>
        <taxon>Bdelloidea</taxon>
        <taxon>Adinetida</taxon>
        <taxon>Adinetidae</taxon>
        <taxon>Adineta</taxon>
    </lineage>
</organism>
<dbReference type="Pfam" id="PF10551">
    <property type="entry name" value="MULE"/>
    <property type="match status" value="1"/>
</dbReference>
<sequence length="385" mass="44492">MDAFMKKPSEHTHAPDPDRVHVMRVKDEIKGRSASSDETTSTILFVALRTIPLNVAAGLPTNDALMQTIRRERQATQLDENGHLPLVFHQTDCGKNFVSHEDDSMVIFTCDKNPSVLKECPHWFMDGTFSICPKSFYQLFTVHGMYSLQIIPLVYVVLIGKNSYDYDQFFEQLLMHYGYEPESILIDDETATRKSTKSIFPQAVQIGNMNAKKLMALAFLLVSDVTIGYSAITDDFDEEDYALLDYFERVWTGQKKGRGWGSFNCIYSGNQRNKPKFSLHLWNTYERVINDLPRSNNAVERWHNAFNNRVSIKNLSITKLAKCIIREQSRFEIDIQRLRTGEQPGKKKKVYVDLDIRLKRIAMSYNVDNIEEYLYRIAVNLKLNN</sequence>
<keyword evidence="4" id="KW-1185">Reference proteome</keyword>
<dbReference type="OrthoDB" id="7697804at2759"/>
<name>A0A816GG50_ADIRI</name>
<dbReference type="Proteomes" id="UP000663828">
    <property type="component" value="Unassembled WGS sequence"/>
</dbReference>
<protein>
    <recommendedName>
        <fullName evidence="1">MULE transposase domain-containing protein</fullName>
    </recommendedName>
</protein>
<dbReference type="EMBL" id="CAJNOJ010000617">
    <property type="protein sequence ID" value="CAF1497769.1"/>
    <property type="molecule type" value="Genomic_DNA"/>
</dbReference>